<evidence type="ECO:0000313" key="3">
    <source>
        <dbReference type="Proteomes" id="UP000030993"/>
    </source>
</evidence>
<dbReference type="RefSeq" id="WP_039207294.1">
    <property type="nucleotide sequence ID" value="NZ_JSCE01000107.1"/>
</dbReference>
<organism evidence="2 3">
    <name type="scientific">Anaerovibrio lipolyticus</name>
    <dbReference type="NCBI Taxonomy" id="82374"/>
    <lineage>
        <taxon>Bacteria</taxon>
        <taxon>Bacillati</taxon>
        <taxon>Bacillota</taxon>
        <taxon>Negativicutes</taxon>
        <taxon>Selenomonadales</taxon>
        <taxon>Selenomonadaceae</taxon>
        <taxon>Anaerovibrio</taxon>
    </lineage>
</organism>
<proteinExistence type="predicted"/>
<gene>
    <name evidence="2" type="ORF">NZ47_05445</name>
</gene>
<dbReference type="AlphaFoldDB" id="A0A0B2JXN3"/>
<feature type="signal peptide" evidence="1">
    <location>
        <begin position="1"/>
        <end position="29"/>
    </location>
</feature>
<comment type="caution">
    <text evidence="2">The sequence shown here is derived from an EMBL/GenBank/DDBJ whole genome shotgun (WGS) entry which is preliminary data.</text>
</comment>
<sequence length="134" mass="15294">MKKRLFVGLLAFFALSLLCVMSFSPSAEAKAKIRYHVDHVRLYSPGQATIEGHFTNDGDSTGYVKWVDLDLTITATNKQQMWAGVGIRHYVEQKVPAYGIVHYNYILKNAGIPEYHKKYNWKTHTNTKWSNKAG</sequence>
<feature type="chain" id="PRO_5002074540" evidence="1">
    <location>
        <begin position="30"/>
        <end position="134"/>
    </location>
</feature>
<keyword evidence="1" id="KW-0732">Signal</keyword>
<dbReference type="Proteomes" id="UP000030993">
    <property type="component" value="Unassembled WGS sequence"/>
</dbReference>
<name>A0A0B2JXN3_9FIRM</name>
<evidence type="ECO:0000313" key="2">
    <source>
        <dbReference type="EMBL" id="KHM52344.1"/>
    </source>
</evidence>
<reference evidence="2 3" key="1">
    <citation type="journal article" date="2013" name="PLoS ONE">
        <title>Identification and characterization of three novel lipases belonging to families II and V from Anaerovibrio lipolyticus 5ST.</title>
        <authorList>
            <person name="Prive F."/>
            <person name="Kaderbhai N.N."/>
            <person name="Girdwood S."/>
            <person name="Worgan H.J."/>
            <person name="Pinloche E."/>
            <person name="Scollan N.D."/>
            <person name="Huws S.A."/>
            <person name="Newbold C.J."/>
        </authorList>
    </citation>
    <scope>NUCLEOTIDE SEQUENCE [LARGE SCALE GENOMIC DNA]</scope>
    <source>
        <strain evidence="2 3">5S</strain>
    </source>
</reference>
<keyword evidence="3" id="KW-1185">Reference proteome</keyword>
<dbReference type="eggNOG" id="ENOG5033ZZ2">
    <property type="taxonomic scope" value="Bacteria"/>
</dbReference>
<dbReference type="EMBL" id="JSCE01000107">
    <property type="protein sequence ID" value="KHM52344.1"/>
    <property type="molecule type" value="Genomic_DNA"/>
</dbReference>
<protein>
    <submittedName>
        <fullName evidence="2">Uncharacterized protein</fullName>
    </submittedName>
</protein>
<evidence type="ECO:0000256" key="1">
    <source>
        <dbReference type="SAM" id="SignalP"/>
    </source>
</evidence>
<accession>A0A0B2JXN3</accession>